<dbReference type="EMBL" id="BRYA01000126">
    <property type="protein sequence ID" value="GMI40376.1"/>
    <property type="molecule type" value="Genomic_DNA"/>
</dbReference>
<evidence type="ECO:0000313" key="2">
    <source>
        <dbReference type="Proteomes" id="UP001165065"/>
    </source>
</evidence>
<reference evidence="2" key="1">
    <citation type="journal article" date="2023" name="Commun. Biol.">
        <title>Genome analysis of Parmales, the sister group of diatoms, reveals the evolutionary specialization of diatoms from phago-mixotrophs to photoautotrophs.</title>
        <authorList>
            <person name="Ban H."/>
            <person name="Sato S."/>
            <person name="Yoshikawa S."/>
            <person name="Yamada K."/>
            <person name="Nakamura Y."/>
            <person name="Ichinomiya M."/>
            <person name="Sato N."/>
            <person name="Blanc-Mathieu R."/>
            <person name="Endo H."/>
            <person name="Kuwata A."/>
            <person name="Ogata H."/>
        </authorList>
    </citation>
    <scope>NUCLEOTIDE SEQUENCE [LARGE SCALE GENOMIC DNA]</scope>
</reference>
<gene>
    <name evidence="1" type="ORF">TrCOL_g12943</name>
</gene>
<protein>
    <submittedName>
        <fullName evidence="1">Uncharacterized protein</fullName>
    </submittedName>
</protein>
<comment type="caution">
    <text evidence="1">The sequence shown here is derived from an EMBL/GenBank/DDBJ whole genome shotgun (WGS) entry which is preliminary data.</text>
</comment>
<accession>A0A9W7GAX7</accession>
<sequence>MAESKALLTCLLPRSDQEVFVSPPGSPGYLEVGDSVWVDFSNTSHDNFGESAIPPWPGMVVDIQYNDETLIASKVKVCFYEEDGDHTLLIARCRKFVGLTVVSDETDVSLNGIKTCEPFGSFKNDIHSRNWRYTCKRRRYTSVAMDSNTPCAYTSVAMDSNTPSLPIGSKVDAEEYSDWLNLRKLQWREQRCHTVAPPSNYNVEAWQGDVLHFTTAYLKDMLGPVSKEVQAALCLKTFEEKMKELEHLLHTDKPYTASQAFIKPINLKDDKPLSLLGKRKNLLDPPSFELVKFSGHPTAKGKVVKIAELLLQIIRIGGVELPTALCRKAGGENPQGIGVRYKYNDVINALFQALPIGAFHWLFHDKNNMVMNSTGMCSFVHMEGDPNSTGPPESQFHSAAHFITNLGKFMVGAYAFADNLQIISKKRRTVLRSVFFQLKLGLLTAWKILQTKNTQKEMRDLLLTTIGTIDEVCDTPQEKGGGGGLQSGATSEDTLPIYEALEKIAKAVNGATPEVRKRIGATDEKIAIIMANLKKSYVTSFKTAGPKPTLCLCGDLIQEDMSLQFLGIDWRDRDSLMNVEVTKDSLLESHLASLVSNSEGGGRIEDQLVIAKGGGEGEGEGGEGGGEGDGEGVGDAVCVCAGARELKMKSARTVIEEFSDGVLQDYGLLYKFDTLDGSSLALSKKAVRAVLEMGGELLMDEAMDWDAQVPSHQVALGQWGKHWGRRGKNTTKQNFVSWALDLAVITVIFSGPEHGIYEGLPEYLGKDPDEDIDKLIIELLAAEKEAKEKVYRKAQVRVRGREGL</sequence>
<organism evidence="1 2">
    <name type="scientific">Triparma columacea</name>
    <dbReference type="NCBI Taxonomy" id="722753"/>
    <lineage>
        <taxon>Eukaryota</taxon>
        <taxon>Sar</taxon>
        <taxon>Stramenopiles</taxon>
        <taxon>Ochrophyta</taxon>
        <taxon>Bolidophyceae</taxon>
        <taxon>Parmales</taxon>
        <taxon>Triparmaceae</taxon>
        <taxon>Triparma</taxon>
    </lineage>
</organism>
<dbReference type="AlphaFoldDB" id="A0A9W7GAX7"/>
<name>A0A9W7GAX7_9STRA</name>
<proteinExistence type="predicted"/>
<keyword evidence="2" id="KW-1185">Reference proteome</keyword>
<dbReference type="Proteomes" id="UP001165065">
    <property type="component" value="Unassembled WGS sequence"/>
</dbReference>
<evidence type="ECO:0000313" key="1">
    <source>
        <dbReference type="EMBL" id="GMI40376.1"/>
    </source>
</evidence>